<dbReference type="SMART" id="SM00382">
    <property type="entry name" value="AAA"/>
    <property type="match status" value="1"/>
</dbReference>
<accession>A0ABS4DX74</accession>
<dbReference type="Pfam" id="PF00005">
    <property type="entry name" value="ABC_tran"/>
    <property type="match status" value="1"/>
</dbReference>
<gene>
    <name evidence="8" type="ORF">J2Z17_001730</name>
</gene>
<dbReference type="SUPFAM" id="SSF52540">
    <property type="entry name" value="P-loop containing nucleoside triphosphate hydrolases"/>
    <property type="match status" value="1"/>
</dbReference>
<keyword evidence="5" id="KW-0862">Zinc</keyword>
<evidence type="ECO:0000256" key="6">
    <source>
        <dbReference type="ARBA" id="ARBA00023065"/>
    </source>
</evidence>
<evidence type="ECO:0000256" key="4">
    <source>
        <dbReference type="ARBA" id="ARBA00022840"/>
    </source>
</evidence>
<name>A0ABS4DX74_9HYPH</name>
<dbReference type="RefSeq" id="WP_209943918.1">
    <property type="nucleotide sequence ID" value="NZ_JAGGJU010000004.1"/>
</dbReference>
<organism evidence="8 9">
    <name type="scientific">Rhizobium halophytocola</name>
    <dbReference type="NCBI Taxonomy" id="735519"/>
    <lineage>
        <taxon>Bacteria</taxon>
        <taxon>Pseudomonadati</taxon>
        <taxon>Pseudomonadota</taxon>
        <taxon>Alphaproteobacteria</taxon>
        <taxon>Hyphomicrobiales</taxon>
        <taxon>Rhizobiaceae</taxon>
        <taxon>Rhizobium/Agrobacterium group</taxon>
        <taxon>Rhizobium</taxon>
    </lineage>
</organism>
<dbReference type="InterPro" id="IPR050153">
    <property type="entry name" value="Metal_Ion_Import_ABC"/>
</dbReference>
<keyword evidence="5" id="KW-0864">Zinc transport</keyword>
<keyword evidence="3" id="KW-0547">Nucleotide-binding</keyword>
<feature type="domain" description="ABC transporter" evidence="7">
    <location>
        <begin position="6"/>
        <end position="233"/>
    </location>
</feature>
<comment type="similarity">
    <text evidence="1">Belongs to the ABC transporter superfamily.</text>
</comment>
<keyword evidence="9" id="KW-1185">Reference proteome</keyword>
<keyword evidence="2" id="KW-0813">Transport</keyword>
<evidence type="ECO:0000313" key="8">
    <source>
        <dbReference type="EMBL" id="MBP1850296.1"/>
    </source>
</evidence>
<reference evidence="8 9" key="1">
    <citation type="submission" date="2021-03" db="EMBL/GenBank/DDBJ databases">
        <title>Genomic Encyclopedia of Type Strains, Phase IV (KMG-IV): sequencing the most valuable type-strain genomes for metagenomic binning, comparative biology and taxonomic classification.</title>
        <authorList>
            <person name="Goeker M."/>
        </authorList>
    </citation>
    <scope>NUCLEOTIDE SEQUENCE [LARGE SCALE GENOMIC DNA]</scope>
    <source>
        <strain evidence="8 9">DSM 21600</strain>
    </source>
</reference>
<dbReference type="Gene3D" id="3.40.50.300">
    <property type="entry name" value="P-loop containing nucleotide triphosphate hydrolases"/>
    <property type="match status" value="1"/>
</dbReference>
<protein>
    <submittedName>
        <fullName evidence="8">Zinc/manganese transport system ATP-binding protein</fullName>
    </submittedName>
</protein>
<evidence type="ECO:0000313" key="9">
    <source>
        <dbReference type="Proteomes" id="UP000759443"/>
    </source>
</evidence>
<dbReference type="PANTHER" id="PTHR42734">
    <property type="entry name" value="METAL TRANSPORT SYSTEM ATP-BINDING PROTEIN TM_0124-RELATED"/>
    <property type="match status" value="1"/>
</dbReference>
<dbReference type="InterPro" id="IPR027417">
    <property type="entry name" value="P-loop_NTPase"/>
</dbReference>
<keyword evidence="4 8" id="KW-0067">ATP-binding</keyword>
<dbReference type="GO" id="GO:0005524">
    <property type="term" value="F:ATP binding"/>
    <property type="evidence" value="ECO:0007669"/>
    <property type="project" value="UniProtKB-KW"/>
</dbReference>
<dbReference type="PANTHER" id="PTHR42734:SF5">
    <property type="entry name" value="IRON TRANSPORT SYSTEM ATP-BINDING PROTEIN HI_0361-RELATED"/>
    <property type="match status" value="1"/>
</dbReference>
<evidence type="ECO:0000256" key="5">
    <source>
        <dbReference type="ARBA" id="ARBA00022906"/>
    </source>
</evidence>
<comment type="caution">
    <text evidence="8">The sequence shown here is derived from an EMBL/GenBank/DDBJ whole genome shotgun (WGS) entry which is preliminary data.</text>
</comment>
<dbReference type="EMBL" id="JAGGJU010000004">
    <property type="protein sequence ID" value="MBP1850296.1"/>
    <property type="molecule type" value="Genomic_DNA"/>
</dbReference>
<dbReference type="Proteomes" id="UP000759443">
    <property type="component" value="Unassembled WGS sequence"/>
</dbReference>
<proteinExistence type="inferred from homology"/>
<evidence type="ECO:0000259" key="7">
    <source>
        <dbReference type="PROSITE" id="PS50893"/>
    </source>
</evidence>
<evidence type="ECO:0000256" key="2">
    <source>
        <dbReference type="ARBA" id="ARBA00022448"/>
    </source>
</evidence>
<dbReference type="PROSITE" id="PS50893">
    <property type="entry name" value="ABC_TRANSPORTER_2"/>
    <property type="match status" value="1"/>
</dbReference>
<keyword evidence="6" id="KW-0406">Ion transport</keyword>
<dbReference type="InterPro" id="IPR017871">
    <property type="entry name" value="ABC_transporter-like_CS"/>
</dbReference>
<dbReference type="InterPro" id="IPR003439">
    <property type="entry name" value="ABC_transporter-like_ATP-bd"/>
</dbReference>
<dbReference type="InterPro" id="IPR003593">
    <property type="entry name" value="AAA+_ATPase"/>
</dbReference>
<sequence length="246" mass="26823">MTPPVLTFDNVTLAYQRHPALHHLSGKLQEGSLTAVAGPNGAGKSTLLKAIIGEVPVSEGRIVHGAHARDIGYLPQIAEINRRFPITVLDTVLMGGWKATGAFGRVGREMLSLARAALEDVGLAGFDYRLIGSLSVGQLQRVLFARLILQDMPVILLDEPFNAIDARTIAVLVEIIAGWHREGRTVLAVLHDMDLIRRHFPETLLLARRPIAWGQTCQALSPDNLAHAMALAEAWDENSEPCRKVS</sequence>
<evidence type="ECO:0000256" key="3">
    <source>
        <dbReference type="ARBA" id="ARBA00022741"/>
    </source>
</evidence>
<dbReference type="CDD" id="cd03235">
    <property type="entry name" value="ABC_Metallic_Cations"/>
    <property type="match status" value="1"/>
</dbReference>
<evidence type="ECO:0000256" key="1">
    <source>
        <dbReference type="ARBA" id="ARBA00005417"/>
    </source>
</evidence>
<dbReference type="PROSITE" id="PS00211">
    <property type="entry name" value="ABC_TRANSPORTER_1"/>
    <property type="match status" value="1"/>
</dbReference>